<dbReference type="AlphaFoldDB" id="A0A370GP35"/>
<dbReference type="InterPro" id="IPR010718">
    <property type="entry name" value="DUF1294"/>
</dbReference>
<evidence type="ECO:0000256" key="1">
    <source>
        <dbReference type="SAM" id="Phobius"/>
    </source>
</evidence>
<dbReference type="OrthoDB" id="1698854at2"/>
<protein>
    <submittedName>
        <fullName evidence="2">Uncharacterized membrane protein YsdA (DUF1294 family)</fullName>
    </submittedName>
</protein>
<dbReference type="EMBL" id="QQAY01000003">
    <property type="protein sequence ID" value="RDI44224.1"/>
    <property type="molecule type" value="Genomic_DNA"/>
</dbReference>
<proteinExistence type="predicted"/>
<dbReference type="RefSeq" id="WP_114745098.1">
    <property type="nucleotide sequence ID" value="NZ_QQAY01000003.1"/>
</dbReference>
<gene>
    <name evidence="2" type="ORF">DFR59_103293</name>
</gene>
<keyword evidence="1" id="KW-0812">Transmembrane</keyword>
<organism evidence="2 3">
    <name type="scientific">Falsibacillus pallidus</name>
    <dbReference type="NCBI Taxonomy" id="493781"/>
    <lineage>
        <taxon>Bacteria</taxon>
        <taxon>Bacillati</taxon>
        <taxon>Bacillota</taxon>
        <taxon>Bacilli</taxon>
        <taxon>Bacillales</taxon>
        <taxon>Bacillaceae</taxon>
        <taxon>Falsibacillus</taxon>
    </lineage>
</organism>
<evidence type="ECO:0000313" key="3">
    <source>
        <dbReference type="Proteomes" id="UP000255326"/>
    </source>
</evidence>
<evidence type="ECO:0000313" key="2">
    <source>
        <dbReference type="EMBL" id="RDI44224.1"/>
    </source>
</evidence>
<sequence length="92" mass="10682">MLAIVIICYLIFINLFGLIIMKVDKERAKKGKYRIKESSLWKAAFLGGAIGTTAGMNMFRHKTKHTQFKWGFPLLAIIEAALYIWGLWIWLY</sequence>
<feature type="transmembrane region" description="Helical" evidence="1">
    <location>
        <begin position="41"/>
        <end position="59"/>
    </location>
</feature>
<keyword evidence="3" id="KW-1185">Reference proteome</keyword>
<keyword evidence="1" id="KW-1133">Transmembrane helix</keyword>
<dbReference type="GO" id="GO:0003676">
    <property type="term" value="F:nucleic acid binding"/>
    <property type="evidence" value="ECO:0007669"/>
    <property type="project" value="InterPro"/>
</dbReference>
<comment type="caution">
    <text evidence="2">The sequence shown here is derived from an EMBL/GenBank/DDBJ whole genome shotgun (WGS) entry which is preliminary data.</text>
</comment>
<dbReference type="InterPro" id="IPR012156">
    <property type="entry name" value="Cold_shock_CspA"/>
</dbReference>
<dbReference type="PIRSF" id="PIRSF002599">
    <property type="entry name" value="Cold_shock_A"/>
    <property type="match status" value="1"/>
</dbReference>
<dbReference type="Proteomes" id="UP000255326">
    <property type="component" value="Unassembled WGS sequence"/>
</dbReference>
<name>A0A370GP35_9BACI</name>
<keyword evidence="1" id="KW-0472">Membrane</keyword>
<accession>A0A370GP35</accession>
<feature type="transmembrane region" description="Helical" evidence="1">
    <location>
        <begin position="71"/>
        <end position="91"/>
    </location>
</feature>
<reference evidence="2 3" key="1">
    <citation type="submission" date="2018-07" db="EMBL/GenBank/DDBJ databases">
        <title>Genomic Encyclopedia of Type Strains, Phase IV (KMG-IV): sequencing the most valuable type-strain genomes for metagenomic binning, comparative biology and taxonomic classification.</title>
        <authorList>
            <person name="Goeker M."/>
        </authorList>
    </citation>
    <scope>NUCLEOTIDE SEQUENCE [LARGE SCALE GENOMIC DNA]</scope>
    <source>
        <strain evidence="2 3">DSM 25281</strain>
    </source>
</reference>
<dbReference type="Pfam" id="PF06961">
    <property type="entry name" value="DUF1294"/>
    <property type="match status" value="1"/>
</dbReference>